<accession>A0A8J5XJX1</accession>
<keyword evidence="2" id="KW-0472">Membrane</keyword>
<reference evidence="3" key="1">
    <citation type="submission" date="2021-05" db="EMBL/GenBank/DDBJ databases">
        <title>The genome of the haptophyte Pavlova lutheri (Diacronema luteri, Pavlovales) - a model for lipid biosynthesis in eukaryotic algae.</title>
        <authorList>
            <person name="Hulatt C.J."/>
            <person name="Posewitz M.C."/>
        </authorList>
    </citation>
    <scope>NUCLEOTIDE SEQUENCE</scope>
    <source>
        <strain evidence="3">NIVA-4/92</strain>
    </source>
</reference>
<evidence type="ECO:0008006" key="5">
    <source>
        <dbReference type="Google" id="ProtNLM"/>
    </source>
</evidence>
<feature type="region of interest" description="Disordered" evidence="1">
    <location>
        <begin position="39"/>
        <end position="73"/>
    </location>
</feature>
<keyword evidence="2" id="KW-0812">Transmembrane</keyword>
<organism evidence="3 4">
    <name type="scientific">Diacronema lutheri</name>
    <name type="common">Unicellular marine alga</name>
    <name type="synonym">Monochrysis lutheri</name>
    <dbReference type="NCBI Taxonomy" id="2081491"/>
    <lineage>
        <taxon>Eukaryota</taxon>
        <taxon>Haptista</taxon>
        <taxon>Haptophyta</taxon>
        <taxon>Pavlovophyceae</taxon>
        <taxon>Pavlovales</taxon>
        <taxon>Pavlovaceae</taxon>
        <taxon>Diacronema</taxon>
    </lineage>
</organism>
<feature type="transmembrane region" description="Helical" evidence="2">
    <location>
        <begin position="239"/>
        <end position="258"/>
    </location>
</feature>
<evidence type="ECO:0000256" key="2">
    <source>
        <dbReference type="SAM" id="Phobius"/>
    </source>
</evidence>
<feature type="transmembrane region" description="Helical" evidence="2">
    <location>
        <begin position="207"/>
        <end position="227"/>
    </location>
</feature>
<feature type="transmembrane region" description="Helical" evidence="2">
    <location>
        <begin position="278"/>
        <end position="301"/>
    </location>
</feature>
<feature type="compositionally biased region" description="Basic and acidic residues" evidence="1">
    <location>
        <begin position="1"/>
        <end position="16"/>
    </location>
</feature>
<feature type="transmembrane region" description="Helical" evidence="2">
    <location>
        <begin position="181"/>
        <end position="201"/>
    </location>
</feature>
<sequence>MDRLDSSIAQAEREADCATTQLELSQRTSQAALDGVQLRVDLPSASGPSPGARAPELGGCRSRPEPPGRRSTTFGTCATELSAARSQRAPPLDVLSRSRSQAALDGRGSSGACAYLRRIHLVDPPQLDAAVSALIEHGEREQRRALRQSMYSNRFKGSARLESAYQQFTTELQLRKVQRRLFLCGAVLSYEALFVLCAPEHARSPLLLKATHGLIPCALVLCAAALLSSARLRRFWRPIVMCAAVGSFNLVTFTMLPIAADASADGIADAEEVALYQLAWLLIYQTALALNSALDFLLIALTCAALHGCFWLLLAAQCGALGEAGAWIAGGTEMRCAREPTTKVLGLASVGGVLLLFGARRINRFERLSFVRSVFQQRTLDERAGLIAGERIELLGIFANPTLTKRQQRELGLQPLRLGQELKFLVRAIPRVHLELVPAATFDDARASVLRYAPRIVMFSGHTFAQPLGVSALAFEQDNSRVDLQSSPEQFVAMLAEAHDMPGCRLECVFLNACLTLPLALVAVRQLPQLQLICWASITEDSAARYFSSGFADAIGDDLKDSRTQPDVRRAFQRGCEVFRSVGCRFGDPQPYLDAGETMPPVQGDVLLLTSSPTSGAVLAWRLDDAGSDLVAEVIDQGGAHSLGAEGARLGANGRAPSSVEFAIAQLALGCADQPSGGREGRRQSGGLPTDEHVAVSVTLAKSSSRGHGNGATSPMV</sequence>
<gene>
    <name evidence="3" type="ORF">KFE25_009027</name>
</gene>
<dbReference type="EMBL" id="JAGTXO010000001">
    <property type="protein sequence ID" value="KAG8470606.1"/>
    <property type="molecule type" value="Genomic_DNA"/>
</dbReference>
<dbReference type="AlphaFoldDB" id="A0A8J5XJX1"/>
<evidence type="ECO:0000313" key="4">
    <source>
        <dbReference type="Proteomes" id="UP000751190"/>
    </source>
</evidence>
<dbReference type="OMA" id="CWASITE"/>
<feature type="transmembrane region" description="Helical" evidence="2">
    <location>
        <begin position="308"/>
        <end position="329"/>
    </location>
</feature>
<proteinExistence type="predicted"/>
<dbReference type="OrthoDB" id="10454878at2759"/>
<dbReference type="Proteomes" id="UP000751190">
    <property type="component" value="Unassembled WGS sequence"/>
</dbReference>
<evidence type="ECO:0000313" key="3">
    <source>
        <dbReference type="EMBL" id="KAG8470606.1"/>
    </source>
</evidence>
<name>A0A8J5XJX1_DIALT</name>
<protein>
    <recommendedName>
        <fullName evidence="5">CHAT domain-containing protein</fullName>
    </recommendedName>
</protein>
<comment type="caution">
    <text evidence="3">The sequence shown here is derived from an EMBL/GenBank/DDBJ whole genome shotgun (WGS) entry which is preliminary data.</text>
</comment>
<keyword evidence="4" id="KW-1185">Reference proteome</keyword>
<evidence type="ECO:0000256" key="1">
    <source>
        <dbReference type="SAM" id="MobiDB-lite"/>
    </source>
</evidence>
<keyword evidence="2" id="KW-1133">Transmembrane helix</keyword>
<feature type="region of interest" description="Disordered" evidence="1">
    <location>
        <begin position="1"/>
        <end position="22"/>
    </location>
</feature>